<dbReference type="EMBL" id="FUEG01000004">
    <property type="protein sequence ID" value="SJL03184.1"/>
    <property type="molecule type" value="Genomic_DNA"/>
</dbReference>
<organism evidence="1 2">
    <name type="scientific">Armillaria ostoyae</name>
    <name type="common">Armillaria root rot fungus</name>
    <dbReference type="NCBI Taxonomy" id="47428"/>
    <lineage>
        <taxon>Eukaryota</taxon>
        <taxon>Fungi</taxon>
        <taxon>Dikarya</taxon>
        <taxon>Basidiomycota</taxon>
        <taxon>Agaricomycotina</taxon>
        <taxon>Agaricomycetes</taxon>
        <taxon>Agaricomycetidae</taxon>
        <taxon>Agaricales</taxon>
        <taxon>Marasmiineae</taxon>
        <taxon>Physalacriaceae</taxon>
        <taxon>Armillaria</taxon>
    </lineage>
</organism>
<protein>
    <submittedName>
        <fullName evidence="1">Uncharacterized protein</fullName>
    </submittedName>
</protein>
<evidence type="ECO:0000313" key="2">
    <source>
        <dbReference type="Proteomes" id="UP000219338"/>
    </source>
</evidence>
<name>A0A284R389_ARMOS</name>
<evidence type="ECO:0000313" key="1">
    <source>
        <dbReference type="EMBL" id="SJL03184.1"/>
    </source>
</evidence>
<sequence>MGPILIRLLKKPGQAAFVDKLAQTYVDAKARVHLPDWWNLAQYAWKGMFPDDFQGEDGWRLLELELAIYLKTATQPKPQNKNQKKPIDVENWFEKQKKAFGLGKADELFSFIERELYVGEVVGEGSEDVPYEVDG</sequence>
<gene>
    <name evidence="1" type="ORF">ARMOST_06530</name>
</gene>
<proteinExistence type="predicted"/>
<reference evidence="2" key="1">
    <citation type="journal article" date="2017" name="Nat. Ecol. Evol.">
        <title>Genome expansion and lineage-specific genetic innovations in the forest pathogenic fungi Armillaria.</title>
        <authorList>
            <person name="Sipos G."/>
            <person name="Prasanna A.N."/>
            <person name="Walter M.C."/>
            <person name="O'Connor E."/>
            <person name="Balint B."/>
            <person name="Krizsan K."/>
            <person name="Kiss B."/>
            <person name="Hess J."/>
            <person name="Varga T."/>
            <person name="Slot J."/>
            <person name="Riley R."/>
            <person name="Boka B."/>
            <person name="Rigling D."/>
            <person name="Barry K."/>
            <person name="Lee J."/>
            <person name="Mihaltcheva S."/>
            <person name="LaButti K."/>
            <person name="Lipzen A."/>
            <person name="Waldron R."/>
            <person name="Moloney N.M."/>
            <person name="Sperisen C."/>
            <person name="Kredics L."/>
            <person name="Vagvoelgyi C."/>
            <person name="Patrignani A."/>
            <person name="Fitzpatrick D."/>
            <person name="Nagy I."/>
            <person name="Doyle S."/>
            <person name="Anderson J.B."/>
            <person name="Grigoriev I.V."/>
            <person name="Gueldener U."/>
            <person name="Muensterkoetter M."/>
            <person name="Nagy L.G."/>
        </authorList>
    </citation>
    <scope>NUCLEOTIDE SEQUENCE [LARGE SCALE GENOMIC DNA]</scope>
    <source>
        <strain evidence="2">C18/9</strain>
    </source>
</reference>
<dbReference type="Proteomes" id="UP000219338">
    <property type="component" value="Unassembled WGS sequence"/>
</dbReference>
<dbReference type="AlphaFoldDB" id="A0A284R389"/>
<keyword evidence="2" id="KW-1185">Reference proteome</keyword>
<accession>A0A284R389</accession>